<dbReference type="CDD" id="cd03786">
    <property type="entry name" value="GTB_UDP-GlcNAc_2-Epimerase"/>
    <property type="match status" value="1"/>
</dbReference>
<evidence type="ECO:0000313" key="3">
    <source>
        <dbReference type="EMBL" id="RTR28041.1"/>
    </source>
</evidence>
<dbReference type="NCBIfam" id="TIGR00236">
    <property type="entry name" value="wecB"/>
    <property type="match status" value="1"/>
</dbReference>
<dbReference type="PANTHER" id="PTHR43174">
    <property type="entry name" value="UDP-N-ACETYLGLUCOSAMINE 2-EPIMERASE"/>
    <property type="match status" value="1"/>
</dbReference>
<reference evidence="3 4" key="1">
    <citation type="submission" date="2018-12" db="EMBL/GenBank/DDBJ databases">
        <title>Deinococcus radiophilus ATCC 27603 genome sequencing and assembly.</title>
        <authorList>
            <person name="Maclea K.S."/>
            <person name="Maynard C.R."/>
        </authorList>
    </citation>
    <scope>NUCLEOTIDE SEQUENCE [LARGE SCALE GENOMIC DNA]</scope>
    <source>
        <strain evidence="3 4">ATCC 27603</strain>
    </source>
</reference>
<dbReference type="SUPFAM" id="SSF53756">
    <property type="entry name" value="UDP-Glycosyltransferase/glycogen phosphorylase"/>
    <property type="match status" value="1"/>
</dbReference>
<dbReference type="GO" id="GO:0008761">
    <property type="term" value="F:UDP-N-acetylglucosamine 2-epimerase activity"/>
    <property type="evidence" value="ECO:0007669"/>
    <property type="project" value="UniProtKB-EC"/>
</dbReference>
<sequence length="359" mass="38497">MKILTVIGARPQFIKAAALAHAAKERAGVQELLLHTGQHYDPNMSDVFFDELGIPAPAYHLGIGSGPHGAQTGQMLAEIEKVLLQEKPDWLLVYGDTNSTLAGAVAAAKLHIPVAHVEAGLRSFNKRMPEEVNRILTDHVSAALFVPTQTAVQHLSAEGLAGPQVHVVGDVMYDVALTMAERAKAHSTVLERLGVQPGGYVLSTIHRAENTDVPERLAAIVGGLALVAQELPVILPLHPRTRKLAAEQGLDFGGIQVTNPVGYLDMVRLEQAAAVIATDSGGVQKEAYFYGVPCVTMRDETEWTELVESGWNRLVTPTSAQTVRDEVLAARGRRGEEGQLYGDGQAAGRILDILMQGPT</sequence>
<dbReference type="PANTHER" id="PTHR43174:SF1">
    <property type="entry name" value="UDP-N-ACETYLGLUCOSAMINE 2-EPIMERASE"/>
    <property type="match status" value="1"/>
</dbReference>
<comment type="caution">
    <text evidence="3">The sequence shown here is derived from an EMBL/GenBank/DDBJ whole genome shotgun (WGS) entry which is preliminary data.</text>
</comment>
<evidence type="ECO:0000259" key="2">
    <source>
        <dbReference type="Pfam" id="PF02350"/>
    </source>
</evidence>
<dbReference type="AlphaFoldDB" id="A0A431VXS4"/>
<dbReference type="EMBL" id="RXPE01000008">
    <property type="protein sequence ID" value="RTR28041.1"/>
    <property type="molecule type" value="Genomic_DNA"/>
</dbReference>
<evidence type="ECO:0000256" key="1">
    <source>
        <dbReference type="RuleBase" id="RU003513"/>
    </source>
</evidence>
<gene>
    <name evidence="3" type="ORF">EJ104_05835</name>
</gene>
<keyword evidence="4" id="KW-1185">Reference proteome</keyword>
<protein>
    <submittedName>
        <fullName evidence="3">UDP-N-acetylglucosamine 2-epimerase (Non-hydrolyzing)</fullName>
        <ecNumber evidence="3">5.1.3.14</ecNumber>
    </submittedName>
</protein>
<keyword evidence="1 3" id="KW-0413">Isomerase</keyword>
<proteinExistence type="inferred from homology"/>
<dbReference type="Proteomes" id="UP000277766">
    <property type="component" value="Unassembled WGS sequence"/>
</dbReference>
<dbReference type="Gene3D" id="3.40.50.2000">
    <property type="entry name" value="Glycogen Phosphorylase B"/>
    <property type="match status" value="2"/>
</dbReference>
<organism evidence="3 4">
    <name type="scientific">Deinococcus radiophilus</name>
    <dbReference type="NCBI Taxonomy" id="32062"/>
    <lineage>
        <taxon>Bacteria</taxon>
        <taxon>Thermotogati</taxon>
        <taxon>Deinococcota</taxon>
        <taxon>Deinococci</taxon>
        <taxon>Deinococcales</taxon>
        <taxon>Deinococcaceae</taxon>
        <taxon>Deinococcus</taxon>
    </lineage>
</organism>
<feature type="domain" description="UDP-N-acetylglucosamine 2-epimerase" evidence="2">
    <location>
        <begin position="22"/>
        <end position="354"/>
    </location>
</feature>
<dbReference type="InterPro" id="IPR003331">
    <property type="entry name" value="UDP_GlcNAc_Epimerase_2_dom"/>
</dbReference>
<evidence type="ECO:0000313" key="4">
    <source>
        <dbReference type="Proteomes" id="UP000277766"/>
    </source>
</evidence>
<comment type="similarity">
    <text evidence="1">Belongs to the UDP-N-acetylglucosamine 2-epimerase family.</text>
</comment>
<name>A0A431VXS4_9DEIO</name>
<dbReference type="Pfam" id="PF02350">
    <property type="entry name" value="Epimerase_2"/>
    <property type="match status" value="1"/>
</dbReference>
<dbReference type="OrthoDB" id="9803238at2"/>
<dbReference type="RefSeq" id="WP_126351817.1">
    <property type="nucleotide sequence ID" value="NZ_CP086381.1"/>
</dbReference>
<accession>A0A431VXS4</accession>
<dbReference type="EC" id="5.1.3.14" evidence="3"/>
<dbReference type="InterPro" id="IPR029767">
    <property type="entry name" value="WecB-like"/>
</dbReference>